<comment type="caution">
    <text evidence="2">The sequence shown here is derived from an EMBL/GenBank/DDBJ whole genome shotgun (WGS) entry which is preliminary data.</text>
</comment>
<evidence type="ECO:0000313" key="3">
    <source>
        <dbReference type="Proteomes" id="UP001219525"/>
    </source>
</evidence>
<evidence type="ECO:0000256" key="1">
    <source>
        <dbReference type="SAM" id="MobiDB-lite"/>
    </source>
</evidence>
<accession>A0AAD6Y8R6</accession>
<feature type="compositionally biased region" description="Basic residues" evidence="1">
    <location>
        <begin position="212"/>
        <end position="225"/>
    </location>
</feature>
<organism evidence="2 3">
    <name type="scientific">Mycena pura</name>
    <dbReference type="NCBI Taxonomy" id="153505"/>
    <lineage>
        <taxon>Eukaryota</taxon>
        <taxon>Fungi</taxon>
        <taxon>Dikarya</taxon>
        <taxon>Basidiomycota</taxon>
        <taxon>Agaricomycotina</taxon>
        <taxon>Agaricomycetes</taxon>
        <taxon>Agaricomycetidae</taxon>
        <taxon>Agaricales</taxon>
        <taxon>Marasmiineae</taxon>
        <taxon>Mycenaceae</taxon>
        <taxon>Mycena</taxon>
    </lineage>
</organism>
<gene>
    <name evidence="2" type="ORF">GGX14DRAFT_644442</name>
</gene>
<sequence>MLPEVTRTRRMTADKRVAGQQSADSWYFPTSNIYQSVTTSEELKQLRDRTTHLEQLCRSNGLSVSAAVNSVPDRSIHHPSPSTIPRRRNSGSHGIGGNEHKRAWLNCRKTVRNNLTFDYDVDYASQEKLKVTNCLQVIEYEAALFKRFKGSWGAEYILRETHLSNSNTRNDEDDDPRSSDGVGSHQDGNGGEEDKEQQGNGGDDGSGLNNRARARTKMRPRRLGQRRGAALPLVPGSSAATAAAVVVACSADV</sequence>
<dbReference type="EMBL" id="JARJCW010000042">
    <property type="protein sequence ID" value="KAJ7205793.1"/>
    <property type="molecule type" value="Genomic_DNA"/>
</dbReference>
<dbReference type="AlphaFoldDB" id="A0AAD6Y8R6"/>
<keyword evidence="3" id="KW-1185">Reference proteome</keyword>
<reference evidence="2" key="1">
    <citation type="submission" date="2023-03" db="EMBL/GenBank/DDBJ databases">
        <title>Massive genome expansion in bonnet fungi (Mycena s.s.) driven by repeated elements and novel gene families across ecological guilds.</title>
        <authorList>
            <consortium name="Lawrence Berkeley National Laboratory"/>
            <person name="Harder C.B."/>
            <person name="Miyauchi S."/>
            <person name="Viragh M."/>
            <person name="Kuo A."/>
            <person name="Thoen E."/>
            <person name="Andreopoulos B."/>
            <person name="Lu D."/>
            <person name="Skrede I."/>
            <person name="Drula E."/>
            <person name="Henrissat B."/>
            <person name="Morin E."/>
            <person name="Kohler A."/>
            <person name="Barry K."/>
            <person name="LaButti K."/>
            <person name="Morin E."/>
            <person name="Salamov A."/>
            <person name="Lipzen A."/>
            <person name="Mereny Z."/>
            <person name="Hegedus B."/>
            <person name="Baldrian P."/>
            <person name="Stursova M."/>
            <person name="Weitz H."/>
            <person name="Taylor A."/>
            <person name="Grigoriev I.V."/>
            <person name="Nagy L.G."/>
            <person name="Martin F."/>
            <person name="Kauserud H."/>
        </authorList>
    </citation>
    <scope>NUCLEOTIDE SEQUENCE</scope>
    <source>
        <strain evidence="2">9144</strain>
    </source>
</reference>
<evidence type="ECO:0000313" key="2">
    <source>
        <dbReference type="EMBL" id="KAJ7205793.1"/>
    </source>
</evidence>
<dbReference type="Proteomes" id="UP001219525">
    <property type="component" value="Unassembled WGS sequence"/>
</dbReference>
<protein>
    <submittedName>
        <fullName evidence="2">Uncharacterized protein</fullName>
    </submittedName>
</protein>
<feature type="region of interest" description="Disordered" evidence="1">
    <location>
        <begin position="165"/>
        <end position="229"/>
    </location>
</feature>
<proteinExistence type="predicted"/>
<name>A0AAD6Y8R6_9AGAR</name>
<feature type="region of interest" description="Disordered" evidence="1">
    <location>
        <begin position="72"/>
        <end position="99"/>
    </location>
</feature>